<evidence type="ECO:0000256" key="4">
    <source>
        <dbReference type="ARBA" id="ARBA00023136"/>
    </source>
</evidence>
<evidence type="ECO:0000313" key="7">
    <source>
        <dbReference type="EMBL" id="GAA1998180.1"/>
    </source>
</evidence>
<keyword evidence="4 5" id="KW-0472">Membrane</keyword>
<evidence type="ECO:0000256" key="3">
    <source>
        <dbReference type="ARBA" id="ARBA00022989"/>
    </source>
</evidence>
<keyword evidence="2 5" id="KW-0812">Transmembrane</keyword>
<reference evidence="7 8" key="1">
    <citation type="journal article" date="2019" name="Int. J. Syst. Evol. Microbiol.">
        <title>The Global Catalogue of Microorganisms (GCM) 10K type strain sequencing project: providing services to taxonomists for standard genome sequencing and annotation.</title>
        <authorList>
            <consortium name="The Broad Institute Genomics Platform"/>
            <consortium name="The Broad Institute Genome Sequencing Center for Infectious Disease"/>
            <person name="Wu L."/>
            <person name="Ma J."/>
        </authorList>
    </citation>
    <scope>NUCLEOTIDE SEQUENCE [LARGE SCALE GENOMIC DNA]</scope>
    <source>
        <strain evidence="7 8">JCM 15313</strain>
    </source>
</reference>
<evidence type="ECO:0000259" key="6">
    <source>
        <dbReference type="Pfam" id="PF06271"/>
    </source>
</evidence>
<dbReference type="RefSeq" id="WP_344102058.1">
    <property type="nucleotide sequence ID" value="NZ_BAAAPC010000010.1"/>
</dbReference>
<dbReference type="Proteomes" id="UP001501585">
    <property type="component" value="Unassembled WGS sequence"/>
</dbReference>
<comment type="caution">
    <text evidence="7">The sequence shown here is derived from an EMBL/GenBank/DDBJ whole genome shotgun (WGS) entry which is preliminary data.</text>
</comment>
<evidence type="ECO:0000256" key="5">
    <source>
        <dbReference type="SAM" id="Phobius"/>
    </source>
</evidence>
<feature type="transmembrane region" description="Helical" evidence="5">
    <location>
        <begin position="127"/>
        <end position="152"/>
    </location>
</feature>
<keyword evidence="8" id="KW-1185">Reference proteome</keyword>
<feature type="domain" description="RDD" evidence="6">
    <location>
        <begin position="38"/>
        <end position="165"/>
    </location>
</feature>
<comment type="subcellular location">
    <subcellularLocation>
        <location evidence="1">Membrane</location>
        <topology evidence="1">Multi-pass membrane protein</topology>
    </subcellularLocation>
</comment>
<dbReference type="PANTHER" id="PTHR38480">
    <property type="entry name" value="SLR0254 PROTEIN"/>
    <property type="match status" value="1"/>
</dbReference>
<dbReference type="PANTHER" id="PTHR38480:SF1">
    <property type="entry name" value="SLR0254 PROTEIN"/>
    <property type="match status" value="1"/>
</dbReference>
<feature type="transmembrane region" description="Helical" evidence="5">
    <location>
        <begin position="44"/>
        <end position="64"/>
    </location>
</feature>
<sequence>MHTYDQEEATVAYPGGGATYGQTSLVTGDAVVLDLRPAGFATRLAALFVDISVQLAAIIGLNILAVRIGAGVDSAATAAVQLGLTVLILVGYPTAFETFTRGRSLGKLAVGLRVVGVDGSPVRFRQALARALTAAVEIWALFGIVALVVSLINRDGRRVGDFLAGTMVVSERTRRKRDETIEMPPRLAAWAASAQLSGLASETAAMARQYVLRYDELTDQARYEMGVRIADMVAASVGPPPPPGTSPPEYLAAVLAERRRREEERMAARQAGGPTA</sequence>
<accession>A0ABN2T3U4</accession>
<evidence type="ECO:0000256" key="2">
    <source>
        <dbReference type="ARBA" id="ARBA00022692"/>
    </source>
</evidence>
<feature type="transmembrane region" description="Helical" evidence="5">
    <location>
        <begin position="76"/>
        <end position="95"/>
    </location>
</feature>
<dbReference type="EMBL" id="BAAAPC010000010">
    <property type="protein sequence ID" value="GAA1998180.1"/>
    <property type="molecule type" value="Genomic_DNA"/>
</dbReference>
<proteinExistence type="predicted"/>
<gene>
    <name evidence="7" type="ORF">GCM10009799_26500</name>
</gene>
<dbReference type="Pfam" id="PF06271">
    <property type="entry name" value="RDD"/>
    <property type="match status" value="1"/>
</dbReference>
<name>A0ABN2T3U4_9ACTN</name>
<evidence type="ECO:0000313" key="8">
    <source>
        <dbReference type="Proteomes" id="UP001501585"/>
    </source>
</evidence>
<evidence type="ECO:0000256" key="1">
    <source>
        <dbReference type="ARBA" id="ARBA00004141"/>
    </source>
</evidence>
<keyword evidence="3 5" id="KW-1133">Transmembrane helix</keyword>
<dbReference type="InterPro" id="IPR010432">
    <property type="entry name" value="RDD"/>
</dbReference>
<protein>
    <submittedName>
        <fullName evidence="7">RDD family protein</fullName>
    </submittedName>
</protein>
<organism evidence="7 8">
    <name type="scientific">Nocardiopsis rhodophaea</name>
    <dbReference type="NCBI Taxonomy" id="280238"/>
    <lineage>
        <taxon>Bacteria</taxon>
        <taxon>Bacillati</taxon>
        <taxon>Actinomycetota</taxon>
        <taxon>Actinomycetes</taxon>
        <taxon>Streptosporangiales</taxon>
        <taxon>Nocardiopsidaceae</taxon>
        <taxon>Nocardiopsis</taxon>
    </lineage>
</organism>